<keyword evidence="8" id="KW-0634">PQQ</keyword>
<keyword evidence="4" id="KW-0349">Heme</keyword>
<keyword evidence="6" id="KW-0732">Signal</keyword>
<accession>A0A381PT33</accession>
<dbReference type="Pfam" id="PF01011">
    <property type="entry name" value="PQQ"/>
    <property type="match status" value="2"/>
</dbReference>
<dbReference type="InterPro" id="IPR011047">
    <property type="entry name" value="Quinoprotein_ADH-like_sf"/>
</dbReference>
<dbReference type="InterPro" id="IPR017512">
    <property type="entry name" value="PQQ_MeOH/EtOH_DH"/>
</dbReference>
<evidence type="ECO:0000256" key="10">
    <source>
        <dbReference type="ARBA" id="ARBA00023004"/>
    </source>
</evidence>
<dbReference type="GO" id="GO:0009055">
    <property type="term" value="F:electron transfer activity"/>
    <property type="evidence" value="ECO:0007669"/>
    <property type="project" value="InterPro"/>
</dbReference>
<protein>
    <recommendedName>
        <fullName evidence="12">Cytochrome c domain-containing protein</fullName>
    </recommendedName>
</protein>
<dbReference type="GO" id="GO:0030288">
    <property type="term" value="C:outer membrane-bounded periplasmic space"/>
    <property type="evidence" value="ECO:0007669"/>
    <property type="project" value="InterPro"/>
</dbReference>
<keyword evidence="11" id="KW-1015">Disulfide bond</keyword>
<dbReference type="Pfam" id="PF13442">
    <property type="entry name" value="Cytochrome_CBB3"/>
    <property type="match status" value="1"/>
</dbReference>
<proteinExistence type="inferred from homology"/>
<dbReference type="InterPro" id="IPR001479">
    <property type="entry name" value="Quinoprotein_DH_CS"/>
</dbReference>
<dbReference type="GO" id="GO:0020037">
    <property type="term" value="F:heme binding"/>
    <property type="evidence" value="ECO:0007669"/>
    <property type="project" value="InterPro"/>
</dbReference>
<dbReference type="FunFam" id="2.140.10.10:FF:000003">
    <property type="entry name" value="Methanol dehydrogenase, large subunit"/>
    <property type="match status" value="1"/>
</dbReference>
<evidence type="ECO:0000313" key="13">
    <source>
        <dbReference type="EMBL" id="SUZ70216.1"/>
    </source>
</evidence>
<sequence>MKNNLLITIALLMLIFSCSQENKNTDILNSSQKIVSDKASNPPVTQVNKERLINANKDSRNWLSHGRTYDEQRYSPLQEINDGNVNNLGLAWYFDIPTRRGMEATSIVVDGRMYVTGSWSIVYAIDASNGKEIWRYDPEVPKEWAKYACCDVVNRGVAAWENNIYFGTLDGYLISLDAETGKVLWRIDTIDRKPPYTITGAPRVIDGLVIIGNGGADYGVRGYVSAYDARNGELRWRFYTVPGNPKNGFENSSMEKAAQTWNGEWWKIGGGGTVWDSMAYDPILDLLYIGVGNGSPWNQKIRSPNGGDNLFLSSIVALRPKTGEYVWHYQTTPGETWDFTATQHMILADISIKGDARKVIMQAPKNGFFYILDRENGELISAEPYVNVNWASHINRENGRPVEAPNARYEDGPFLIFPGPLGAHNWHPMAFNPTNKLIYLPSQEIPFVFGDDKDSPFEESAWNTGTNFELAAAPDDPSALAEIAKMIRGQLVAWDPEKQTEVWRYQHAGPWNGGVLATAGNLVFQGSLIGEFAAYNATTGERVWQFPSQTGIAAAPVSYAVNGEQYISVAVGWGTMFSLVGGEMTASLGLKNYSRILSFKLGGNDALPTIPLNQMTATIPQPPKNIKDPKVISSGKSIYIKRCWSCHGDGAASGGTIPDLRYMKNETHVAWDAIVMGGSLKHRGMPGFLGILAKDESDALHAYVIDRAWLAFNKKN</sequence>
<gene>
    <name evidence="13" type="ORF">METZ01_LOCUS23070</name>
</gene>
<comment type="similarity">
    <text evidence="3">Belongs to the bacterial PQQ dehydrogenase family.</text>
</comment>
<organism evidence="13">
    <name type="scientific">marine metagenome</name>
    <dbReference type="NCBI Taxonomy" id="408172"/>
    <lineage>
        <taxon>unclassified sequences</taxon>
        <taxon>metagenomes</taxon>
        <taxon>ecological metagenomes</taxon>
    </lineage>
</organism>
<evidence type="ECO:0000256" key="8">
    <source>
        <dbReference type="ARBA" id="ARBA00022891"/>
    </source>
</evidence>
<dbReference type="EMBL" id="UINC01001083">
    <property type="protein sequence ID" value="SUZ70216.1"/>
    <property type="molecule type" value="Genomic_DNA"/>
</dbReference>
<dbReference type="SUPFAM" id="SSF50998">
    <property type="entry name" value="Quinoprotein alcohol dehydrogenase-like"/>
    <property type="match status" value="1"/>
</dbReference>
<dbReference type="GO" id="GO:0005509">
    <property type="term" value="F:calcium ion binding"/>
    <property type="evidence" value="ECO:0007669"/>
    <property type="project" value="InterPro"/>
</dbReference>
<keyword evidence="10" id="KW-0408">Iron</keyword>
<evidence type="ECO:0000256" key="7">
    <source>
        <dbReference type="ARBA" id="ARBA00022837"/>
    </source>
</evidence>
<dbReference type="GO" id="GO:0016614">
    <property type="term" value="F:oxidoreductase activity, acting on CH-OH group of donors"/>
    <property type="evidence" value="ECO:0007669"/>
    <property type="project" value="InterPro"/>
</dbReference>
<reference evidence="13" key="1">
    <citation type="submission" date="2018-05" db="EMBL/GenBank/DDBJ databases">
        <authorList>
            <person name="Lanie J.A."/>
            <person name="Ng W.-L."/>
            <person name="Kazmierczak K.M."/>
            <person name="Andrzejewski T.M."/>
            <person name="Davidsen T.M."/>
            <person name="Wayne K.J."/>
            <person name="Tettelin H."/>
            <person name="Glass J.I."/>
            <person name="Rusch D."/>
            <person name="Podicherti R."/>
            <person name="Tsui H.-C.T."/>
            <person name="Winkler M.E."/>
        </authorList>
    </citation>
    <scope>NUCLEOTIDE SEQUENCE</scope>
</reference>
<comment type="cofactor">
    <cofactor evidence="2">
        <name>pyrroloquinoline quinone</name>
        <dbReference type="ChEBI" id="CHEBI:58442"/>
    </cofactor>
</comment>
<dbReference type="NCBIfam" id="TIGR03075">
    <property type="entry name" value="PQQ_enz_alc_DH"/>
    <property type="match status" value="1"/>
</dbReference>
<dbReference type="PROSITE" id="PS51257">
    <property type="entry name" value="PROKAR_LIPOPROTEIN"/>
    <property type="match status" value="1"/>
</dbReference>
<dbReference type="SMART" id="SM00564">
    <property type="entry name" value="PQQ"/>
    <property type="match status" value="4"/>
</dbReference>
<evidence type="ECO:0000256" key="2">
    <source>
        <dbReference type="ARBA" id="ARBA00001931"/>
    </source>
</evidence>
<dbReference type="PROSITE" id="PS51007">
    <property type="entry name" value="CYTC"/>
    <property type="match status" value="1"/>
</dbReference>
<dbReference type="PANTHER" id="PTHR32303">
    <property type="entry name" value="QUINOPROTEIN ALCOHOL DEHYDROGENASE (CYTOCHROME C)"/>
    <property type="match status" value="1"/>
</dbReference>
<feature type="domain" description="Cytochrome c" evidence="12">
    <location>
        <begin position="630"/>
        <end position="708"/>
    </location>
</feature>
<dbReference type="Gene3D" id="2.140.10.10">
    <property type="entry name" value="Quinoprotein alcohol dehydrogenase-like superfamily"/>
    <property type="match status" value="1"/>
</dbReference>
<evidence type="ECO:0000256" key="11">
    <source>
        <dbReference type="ARBA" id="ARBA00023157"/>
    </source>
</evidence>
<evidence type="ECO:0000256" key="6">
    <source>
        <dbReference type="ARBA" id="ARBA00022729"/>
    </source>
</evidence>
<dbReference type="InterPro" id="IPR009056">
    <property type="entry name" value="Cyt_c-like_dom"/>
</dbReference>
<dbReference type="InterPro" id="IPR018391">
    <property type="entry name" value="PQQ_b-propeller_rpt"/>
</dbReference>
<evidence type="ECO:0000256" key="5">
    <source>
        <dbReference type="ARBA" id="ARBA00022723"/>
    </source>
</evidence>
<dbReference type="AlphaFoldDB" id="A0A381PT33"/>
<evidence type="ECO:0000256" key="3">
    <source>
        <dbReference type="ARBA" id="ARBA00008156"/>
    </source>
</evidence>
<keyword evidence="5" id="KW-0479">Metal-binding</keyword>
<evidence type="ECO:0000256" key="1">
    <source>
        <dbReference type="ARBA" id="ARBA00001913"/>
    </source>
</evidence>
<dbReference type="CDD" id="cd10279">
    <property type="entry name" value="PQQ_ADH_II"/>
    <property type="match status" value="1"/>
</dbReference>
<dbReference type="PROSITE" id="PS00364">
    <property type="entry name" value="BACTERIAL_PQQ_2"/>
    <property type="match status" value="1"/>
</dbReference>
<dbReference type="InterPro" id="IPR036909">
    <property type="entry name" value="Cyt_c-like_dom_sf"/>
</dbReference>
<name>A0A381PT33_9ZZZZ</name>
<keyword evidence="7" id="KW-0106">Calcium</keyword>
<evidence type="ECO:0000256" key="4">
    <source>
        <dbReference type="ARBA" id="ARBA00022617"/>
    </source>
</evidence>
<evidence type="ECO:0000256" key="9">
    <source>
        <dbReference type="ARBA" id="ARBA00023002"/>
    </source>
</evidence>
<dbReference type="InterPro" id="IPR002372">
    <property type="entry name" value="PQQ_rpt_dom"/>
</dbReference>
<keyword evidence="9" id="KW-0560">Oxidoreductase</keyword>
<evidence type="ECO:0000259" key="12">
    <source>
        <dbReference type="PROSITE" id="PS51007"/>
    </source>
</evidence>
<dbReference type="Gene3D" id="1.10.760.10">
    <property type="entry name" value="Cytochrome c-like domain"/>
    <property type="match status" value="1"/>
</dbReference>
<dbReference type="SUPFAM" id="SSF46626">
    <property type="entry name" value="Cytochrome c"/>
    <property type="match status" value="1"/>
</dbReference>
<dbReference type="GO" id="GO:0016020">
    <property type="term" value="C:membrane"/>
    <property type="evidence" value="ECO:0007669"/>
    <property type="project" value="InterPro"/>
</dbReference>
<comment type="cofactor">
    <cofactor evidence="1">
        <name>Ca(2+)</name>
        <dbReference type="ChEBI" id="CHEBI:29108"/>
    </cofactor>
</comment>